<feature type="non-terminal residue" evidence="1">
    <location>
        <position position="77"/>
    </location>
</feature>
<accession>A0A0F8YX18</accession>
<sequence length="77" mass="8600">MPEVRYTGEGIGEGVMNETTIEFVGGPLCGALTTISTDAAKVAWPGRMLGRLVEYVYQRTERVSVLGYIIFEYDHKR</sequence>
<name>A0A0F8YX18_9ZZZZ</name>
<proteinExistence type="predicted"/>
<protein>
    <submittedName>
        <fullName evidence="1">Uncharacterized protein</fullName>
    </submittedName>
</protein>
<gene>
    <name evidence="1" type="ORF">LCGC14_3103700</name>
</gene>
<dbReference type="AlphaFoldDB" id="A0A0F8YX18"/>
<evidence type="ECO:0000313" key="1">
    <source>
        <dbReference type="EMBL" id="KKK52556.1"/>
    </source>
</evidence>
<comment type="caution">
    <text evidence="1">The sequence shown here is derived from an EMBL/GenBank/DDBJ whole genome shotgun (WGS) entry which is preliminary data.</text>
</comment>
<reference evidence="1" key="1">
    <citation type="journal article" date="2015" name="Nature">
        <title>Complex archaea that bridge the gap between prokaryotes and eukaryotes.</title>
        <authorList>
            <person name="Spang A."/>
            <person name="Saw J.H."/>
            <person name="Jorgensen S.L."/>
            <person name="Zaremba-Niedzwiedzka K."/>
            <person name="Martijn J."/>
            <person name="Lind A.E."/>
            <person name="van Eijk R."/>
            <person name="Schleper C."/>
            <person name="Guy L."/>
            <person name="Ettema T.J."/>
        </authorList>
    </citation>
    <scope>NUCLEOTIDE SEQUENCE</scope>
</reference>
<organism evidence="1">
    <name type="scientific">marine sediment metagenome</name>
    <dbReference type="NCBI Taxonomy" id="412755"/>
    <lineage>
        <taxon>unclassified sequences</taxon>
        <taxon>metagenomes</taxon>
        <taxon>ecological metagenomes</taxon>
    </lineage>
</organism>
<dbReference type="EMBL" id="LAZR01066958">
    <property type="protein sequence ID" value="KKK52556.1"/>
    <property type="molecule type" value="Genomic_DNA"/>
</dbReference>